<name>A0AAW1D5Q9_9HEMI</name>
<gene>
    <name evidence="1" type="ORF">O3M35_008273</name>
</gene>
<sequence>MSVRSLYVLAYVGKSYKIIKVTSLIGGQFMCREDQIIFASCIITIGVSDCSYKKRDNYK</sequence>
<reference evidence="1 2" key="1">
    <citation type="submission" date="2022-12" db="EMBL/GenBank/DDBJ databases">
        <title>Chromosome-level genome assembly of true bugs.</title>
        <authorList>
            <person name="Ma L."/>
            <person name="Li H."/>
        </authorList>
    </citation>
    <scope>NUCLEOTIDE SEQUENCE [LARGE SCALE GENOMIC DNA]</scope>
    <source>
        <strain evidence="1">Lab_2022b</strain>
    </source>
</reference>
<proteinExistence type="predicted"/>
<keyword evidence="2" id="KW-1185">Reference proteome</keyword>
<accession>A0AAW1D5Q9</accession>
<comment type="caution">
    <text evidence="1">The sequence shown here is derived from an EMBL/GenBank/DDBJ whole genome shotgun (WGS) entry which is preliminary data.</text>
</comment>
<organism evidence="1 2">
    <name type="scientific">Rhynocoris fuscipes</name>
    <dbReference type="NCBI Taxonomy" id="488301"/>
    <lineage>
        <taxon>Eukaryota</taxon>
        <taxon>Metazoa</taxon>
        <taxon>Ecdysozoa</taxon>
        <taxon>Arthropoda</taxon>
        <taxon>Hexapoda</taxon>
        <taxon>Insecta</taxon>
        <taxon>Pterygota</taxon>
        <taxon>Neoptera</taxon>
        <taxon>Paraneoptera</taxon>
        <taxon>Hemiptera</taxon>
        <taxon>Heteroptera</taxon>
        <taxon>Panheteroptera</taxon>
        <taxon>Cimicomorpha</taxon>
        <taxon>Reduviidae</taxon>
        <taxon>Harpactorinae</taxon>
        <taxon>Harpactorini</taxon>
        <taxon>Rhynocoris</taxon>
    </lineage>
</organism>
<protein>
    <submittedName>
        <fullName evidence="1">Uncharacterized protein</fullName>
    </submittedName>
</protein>
<evidence type="ECO:0000313" key="2">
    <source>
        <dbReference type="Proteomes" id="UP001461498"/>
    </source>
</evidence>
<dbReference type="AlphaFoldDB" id="A0AAW1D5Q9"/>
<evidence type="ECO:0000313" key="1">
    <source>
        <dbReference type="EMBL" id="KAK9506316.1"/>
    </source>
</evidence>
<dbReference type="Proteomes" id="UP001461498">
    <property type="component" value="Unassembled WGS sequence"/>
</dbReference>
<dbReference type="EMBL" id="JAPXFL010000005">
    <property type="protein sequence ID" value="KAK9506316.1"/>
    <property type="molecule type" value="Genomic_DNA"/>
</dbReference>